<comment type="cofactor">
    <cofactor evidence="1 6 7">
        <name>pyridoxal 5'-phosphate</name>
        <dbReference type="ChEBI" id="CHEBI:597326"/>
    </cofactor>
</comment>
<evidence type="ECO:0000256" key="4">
    <source>
        <dbReference type="ARBA" id="ARBA00022898"/>
    </source>
</evidence>
<name>A0A511DI05_9PSEU</name>
<dbReference type="Pfam" id="PF00282">
    <property type="entry name" value="Pyridoxal_deC"/>
    <property type="match status" value="1"/>
</dbReference>
<sequence length="496" mass="51121">MPEPDLTTEEFRRLGHAYVDWVADHRAGLPGLPVVPPVGPGEVATALSQPGAAFPDGRLPEAPQPLDTLLDAVDRVVVPGSTLWQHPAFFGYFPANSSLTSLLGDLLSGALGAQGMLWSTSPAATEAEQVLLDGFARALGLGEAFTFSGGGGGVIQDSASSAALVALLAALHRVRPGWRETGVDGRERVYVTAETHSSLAKAVRVAGLGARALRVVDPVPGTQAMSAAALAGAMAADVAAGLAPVLVCATVGTTGTGAVDPVRDIAPVAAAHGAWLHVDAAWAGVAGLCPELRHVIDGVGLADSFCTDAHKWLFTAFDASLLWVRDAAALPAALSVTPEYLRNAASESGAVVDYRDWQVPLGRRFRALKLWAVVHALGLEGLRAHLRGHVAAAVALAGRVRAEPGVVLAAPPTLGLVCLRYVGADGGPDDAVTRAVLERVNSSGAAFVTHTVLDGRYVIRVAVGGVATEATHVEALWERLCAEAGTVRATSTLPRP</sequence>
<reference evidence="8 9" key="1">
    <citation type="submission" date="2019-07" db="EMBL/GenBank/DDBJ databases">
        <title>Whole genome shotgun sequence of Pseudonocardia sulfidoxydans NBRC 16205.</title>
        <authorList>
            <person name="Hosoyama A."/>
            <person name="Uohara A."/>
            <person name="Ohji S."/>
            <person name="Ichikawa N."/>
        </authorList>
    </citation>
    <scope>NUCLEOTIDE SEQUENCE [LARGE SCALE GENOMIC DNA]</scope>
    <source>
        <strain evidence="8 9">NBRC 16205</strain>
    </source>
</reference>
<dbReference type="GO" id="GO:0030170">
    <property type="term" value="F:pyridoxal phosphate binding"/>
    <property type="evidence" value="ECO:0007669"/>
    <property type="project" value="InterPro"/>
</dbReference>
<dbReference type="GO" id="GO:0019752">
    <property type="term" value="P:carboxylic acid metabolic process"/>
    <property type="evidence" value="ECO:0007669"/>
    <property type="project" value="InterPro"/>
</dbReference>
<comment type="caution">
    <text evidence="8">The sequence shown here is derived from an EMBL/GenBank/DDBJ whole genome shotgun (WGS) entry which is preliminary data.</text>
</comment>
<accession>A0A511DI05</accession>
<evidence type="ECO:0000313" key="8">
    <source>
        <dbReference type="EMBL" id="GEL24431.1"/>
    </source>
</evidence>
<gene>
    <name evidence="8" type="ORF">PSU4_33850</name>
</gene>
<evidence type="ECO:0000256" key="5">
    <source>
        <dbReference type="ARBA" id="ARBA00023239"/>
    </source>
</evidence>
<dbReference type="PANTHER" id="PTHR11999:SF70">
    <property type="entry name" value="MIP05841P"/>
    <property type="match status" value="1"/>
</dbReference>
<dbReference type="InterPro" id="IPR015422">
    <property type="entry name" value="PyrdxlP-dep_Trfase_small"/>
</dbReference>
<dbReference type="GO" id="GO:0004058">
    <property type="term" value="F:aromatic-L-amino-acid decarboxylase activity"/>
    <property type="evidence" value="ECO:0007669"/>
    <property type="project" value="UniProtKB-ARBA"/>
</dbReference>
<proteinExistence type="inferred from homology"/>
<dbReference type="Gene3D" id="3.40.640.10">
    <property type="entry name" value="Type I PLP-dependent aspartate aminotransferase-like (Major domain)"/>
    <property type="match status" value="1"/>
</dbReference>
<dbReference type="InterPro" id="IPR010977">
    <property type="entry name" value="Aromatic_deC"/>
</dbReference>
<evidence type="ECO:0000256" key="3">
    <source>
        <dbReference type="ARBA" id="ARBA00022793"/>
    </source>
</evidence>
<comment type="similarity">
    <text evidence="2 7">Belongs to the group II decarboxylase family.</text>
</comment>
<evidence type="ECO:0000256" key="6">
    <source>
        <dbReference type="PIRSR" id="PIRSR602129-50"/>
    </source>
</evidence>
<dbReference type="InterPro" id="IPR021115">
    <property type="entry name" value="Pyridoxal-P_BS"/>
</dbReference>
<keyword evidence="3" id="KW-0210">Decarboxylase</keyword>
<dbReference type="Gene3D" id="3.90.1150.10">
    <property type="entry name" value="Aspartate Aminotransferase, domain 1"/>
    <property type="match status" value="1"/>
</dbReference>
<protein>
    <submittedName>
        <fullName evidence="8">Aromatic-L-amino-acid decarboxylase</fullName>
    </submittedName>
</protein>
<dbReference type="PROSITE" id="PS00392">
    <property type="entry name" value="DDC_GAD_HDC_YDC"/>
    <property type="match status" value="1"/>
</dbReference>
<dbReference type="AlphaFoldDB" id="A0A511DI05"/>
<dbReference type="Gene3D" id="1.20.1340.10">
    <property type="entry name" value="dopa decarboxylase, N-terminal domain"/>
    <property type="match status" value="1"/>
</dbReference>
<dbReference type="SUPFAM" id="SSF53383">
    <property type="entry name" value="PLP-dependent transferases"/>
    <property type="match status" value="1"/>
</dbReference>
<dbReference type="InterPro" id="IPR015421">
    <property type="entry name" value="PyrdxlP-dep_Trfase_major"/>
</dbReference>
<evidence type="ECO:0000256" key="1">
    <source>
        <dbReference type="ARBA" id="ARBA00001933"/>
    </source>
</evidence>
<dbReference type="InterPro" id="IPR002129">
    <property type="entry name" value="PyrdxlP-dep_de-COase"/>
</dbReference>
<keyword evidence="4 6" id="KW-0663">Pyridoxal phosphate</keyword>
<evidence type="ECO:0000256" key="2">
    <source>
        <dbReference type="ARBA" id="ARBA00009533"/>
    </source>
</evidence>
<organism evidence="8 9">
    <name type="scientific">Pseudonocardia sulfidoxydans NBRC 16205</name>
    <dbReference type="NCBI Taxonomy" id="1223511"/>
    <lineage>
        <taxon>Bacteria</taxon>
        <taxon>Bacillati</taxon>
        <taxon>Actinomycetota</taxon>
        <taxon>Actinomycetes</taxon>
        <taxon>Pseudonocardiales</taxon>
        <taxon>Pseudonocardiaceae</taxon>
        <taxon>Pseudonocardia</taxon>
    </lineage>
</organism>
<keyword evidence="5 7" id="KW-0456">Lyase</keyword>
<keyword evidence="9" id="KW-1185">Reference proteome</keyword>
<dbReference type="GO" id="GO:0005737">
    <property type="term" value="C:cytoplasm"/>
    <property type="evidence" value="ECO:0007669"/>
    <property type="project" value="TreeGrafter"/>
</dbReference>
<dbReference type="PANTHER" id="PTHR11999">
    <property type="entry name" value="GROUP II PYRIDOXAL-5-PHOSPHATE DECARBOXYLASE"/>
    <property type="match status" value="1"/>
</dbReference>
<evidence type="ECO:0000313" key="9">
    <source>
        <dbReference type="Proteomes" id="UP000321685"/>
    </source>
</evidence>
<evidence type="ECO:0000256" key="7">
    <source>
        <dbReference type="RuleBase" id="RU000382"/>
    </source>
</evidence>
<dbReference type="OrthoDB" id="3335676at2"/>
<feature type="modified residue" description="N6-(pyridoxal phosphate)lysine" evidence="6">
    <location>
        <position position="311"/>
    </location>
</feature>
<dbReference type="Proteomes" id="UP000321685">
    <property type="component" value="Unassembled WGS sequence"/>
</dbReference>
<dbReference type="InterPro" id="IPR015424">
    <property type="entry name" value="PyrdxlP-dep_Trfase"/>
</dbReference>
<dbReference type="GO" id="GO:0006520">
    <property type="term" value="P:amino acid metabolic process"/>
    <property type="evidence" value="ECO:0007669"/>
    <property type="project" value="InterPro"/>
</dbReference>
<dbReference type="PRINTS" id="PR00800">
    <property type="entry name" value="YHDCRBOXLASE"/>
</dbReference>
<dbReference type="EMBL" id="BJVJ01000033">
    <property type="protein sequence ID" value="GEL24431.1"/>
    <property type="molecule type" value="Genomic_DNA"/>
</dbReference>